<evidence type="ECO:0000256" key="1">
    <source>
        <dbReference type="SAM" id="MobiDB-lite"/>
    </source>
</evidence>
<keyword evidence="3" id="KW-1185">Reference proteome</keyword>
<organism evidence="2 3">
    <name type="scientific">Durusdinium trenchii</name>
    <dbReference type="NCBI Taxonomy" id="1381693"/>
    <lineage>
        <taxon>Eukaryota</taxon>
        <taxon>Sar</taxon>
        <taxon>Alveolata</taxon>
        <taxon>Dinophyceae</taxon>
        <taxon>Suessiales</taxon>
        <taxon>Symbiodiniaceae</taxon>
        <taxon>Durusdinium</taxon>
    </lineage>
</organism>
<evidence type="ECO:0000313" key="3">
    <source>
        <dbReference type="Proteomes" id="UP001642464"/>
    </source>
</evidence>
<name>A0ABP0JW67_9DINO</name>
<reference evidence="2 3" key="1">
    <citation type="submission" date="2024-02" db="EMBL/GenBank/DDBJ databases">
        <authorList>
            <person name="Chen Y."/>
            <person name="Shah S."/>
            <person name="Dougan E. K."/>
            <person name="Thang M."/>
            <person name="Chan C."/>
        </authorList>
    </citation>
    <scope>NUCLEOTIDE SEQUENCE [LARGE SCALE GENOMIC DNA]</scope>
</reference>
<sequence>MAWRTRSLQCALRLDSYVLQRASVRSFTSWWHRWVDGVNPENASNAEVSDMLRIAGIDPYRLPRDELEEFRKQYLMRKQYQEFDKPGDELKDFRSRCDERNVQDRKNVSDEEMEKRKDAWERLYKKKGHQVDRWKGLYPLE</sequence>
<comment type="caution">
    <text evidence="2">The sequence shown here is derived from an EMBL/GenBank/DDBJ whole genome shotgun (WGS) entry which is preliminary data.</text>
</comment>
<dbReference type="Proteomes" id="UP001642464">
    <property type="component" value="Unassembled WGS sequence"/>
</dbReference>
<accession>A0ABP0JW67</accession>
<gene>
    <name evidence="2" type="ORF">SCF082_LOCUS14161</name>
</gene>
<feature type="region of interest" description="Disordered" evidence="1">
    <location>
        <begin position="89"/>
        <end position="115"/>
    </location>
</feature>
<proteinExistence type="predicted"/>
<protein>
    <submittedName>
        <fullName evidence="2">E3 ubiquitin-protein ligase HERC2</fullName>
    </submittedName>
</protein>
<dbReference type="EMBL" id="CAXAMM010008846">
    <property type="protein sequence ID" value="CAK9018617.1"/>
    <property type="molecule type" value="Genomic_DNA"/>
</dbReference>
<evidence type="ECO:0000313" key="2">
    <source>
        <dbReference type="EMBL" id="CAK9018617.1"/>
    </source>
</evidence>